<dbReference type="EMBL" id="SDMP01000004">
    <property type="protein sequence ID" value="RYR62926.1"/>
    <property type="molecule type" value="Genomic_DNA"/>
</dbReference>
<protein>
    <recommendedName>
        <fullName evidence="3">Transposase MuDR plant domain-containing protein</fullName>
    </recommendedName>
</protein>
<dbReference type="AlphaFoldDB" id="A0A445DIH7"/>
<evidence type="ECO:0000313" key="1">
    <source>
        <dbReference type="EMBL" id="RYR62926.1"/>
    </source>
</evidence>
<sequence>MVVKNYNIRWNAEYRVLDSYRLKYHYRCKQFTNGCSWSFRMTTNLSEYINALLKGTRNFPMAVIVRITHERLGREERAQLQGEHIYSQRLLTAIDKNRESLPMLRVTHCDRMTSVFSMEEMEPVDCWSHTLYRVCLTKRTCDCIQCI</sequence>
<accession>A0A445DIH7</accession>
<comment type="caution">
    <text evidence="1">The sequence shown here is derived from an EMBL/GenBank/DDBJ whole genome shotgun (WGS) entry which is preliminary data.</text>
</comment>
<dbReference type="Proteomes" id="UP000289738">
    <property type="component" value="Chromosome A04"/>
</dbReference>
<evidence type="ECO:0000313" key="2">
    <source>
        <dbReference type="Proteomes" id="UP000289738"/>
    </source>
</evidence>
<organism evidence="1 2">
    <name type="scientific">Arachis hypogaea</name>
    <name type="common">Peanut</name>
    <dbReference type="NCBI Taxonomy" id="3818"/>
    <lineage>
        <taxon>Eukaryota</taxon>
        <taxon>Viridiplantae</taxon>
        <taxon>Streptophyta</taxon>
        <taxon>Embryophyta</taxon>
        <taxon>Tracheophyta</taxon>
        <taxon>Spermatophyta</taxon>
        <taxon>Magnoliopsida</taxon>
        <taxon>eudicotyledons</taxon>
        <taxon>Gunneridae</taxon>
        <taxon>Pentapetalae</taxon>
        <taxon>rosids</taxon>
        <taxon>fabids</taxon>
        <taxon>Fabales</taxon>
        <taxon>Fabaceae</taxon>
        <taxon>Papilionoideae</taxon>
        <taxon>50 kb inversion clade</taxon>
        <taxon>dalbergioids sensu lato</taxon>
        <taxon>Dalbergieae</taxon>
        <taxon>Pterocarpus clade</taxon>
        <taxon>Arachis</taxon>
    </lineage>
</organism>
<reference evidence="1 2" key="1">
    <citation type="submission" date="2019-01" db="EMBL/GenBank/DDBJ databases">
        <title>Sequencing of cultivated peanut Arachis hypogaea provides insights into genome evolution and oil improvement.</title>
        <authorList>
            <person name="Chen X."/>
        </authorList>
    </citation>
    <scope>NUCLEOTIDE SEQUENCE [LARGE SCALE GENOMIC DNA]</scope>
    <source>
        <strain evidence="2">cv. Fuhuasheng</strain>
        <tissue evidence="1">Leaves</tissue>
    </source>
</reference>
<keyword evidence="2" id="KW-1185">Reference proteome</keyword>
<proteinExistence type="predicted"/>
<name>A0A445DIH7_ARAHY</name>
<gene>
    <name evidence="1" type="ORF">Ahy_A04g020684</name>
</gene>
<evidence type="ECO:0008006" key="3">
    <source>
        <dbReference type="Google" id="ProtNLM"/>
    </source>
</evidence>